<dbReference type="InterPro" id="IPR000782">
    <property type="entry name" value="FAS1_domain"/>
</dbReference>
<keyword evidence="2" id="KW-0732">Signal</keyword>
<dbReference type="Proteomes" id="UP000605846">
    <property type="component" value="Unassembled WGS sequence"/>
</dbReference>
<dbReference type="InterPro" id="IPR050904">
    <property type="entry name" value="Adhesion/Biosynth-related"/>
</dbReference>
<dbReference type="PROSITE" id="PS50213">
    <property type="entry name" value="FAS1"/>
    <property type="match status" value="3"/>
</dbReference>
<keyword evidence="1" id="KW-0472">Membrane</keyword>
<keyword evidence="1" id="KW-1133">Transmembrane helix</keyword>
<dbReference type="InterPro" id="IPR036378">
    <property type="entry name" value="FAS1_dom_sf"/>
</dbReference>
<dbReference type="EMBL" id="JABAYA010000008">
    <property type="protein sequence ID" value="KAF7731721.1"/>
    <property type="molecule type" value="Genomic_DNA"/>
</dbReference>
<dbReference type="AlphaFoldDB" id="A0A8H7BZ49"/>
<accession>A0A8H7BZ49</accession>
<dbReference type="PANTHER" id="PTHR10900:SF77">
    <property type="entry name" value="FI19380P1"/>
    <property type="match status" value="1"/>
</dbReference>
<feature type="domain" description="FAS1" evidence="3">
    <location>
        <begin position="146"/>
        <end position="281"/>
    </location>
</feature>
<reference evidence="4" key="1">
    <citation type="submission" date="2020-01" db="EMBL/GenBank/DDBJ databases">
        <title>Genome Sequencing of Three Apophysomyces-Like Fungal Strains Confirms a Novel Fungal Genus in the Mucoromycota with divergent Burkholderia-like Endosymbiotic Bacteria.</title>
        <authorList>
            <person name="Stajich J.E."/>
            <person name="Macias A.M."/>
            <person name="Carter-House D."/>
            <person name="Lovett B."/>
            <person name="Kasson L.R."/>
            <person name="Berry K."/>
            <person name="Grigoriev I."/>
            <person name="Chang Y."/>
            <person name="Spatafora J."/>
            <person name="Kasson M.T."/>
        </authorList>
    </citation>
    <scope>NUCLEOTIDE SEQUENCE</scope>
    <source>
        <strain evidence="4">NRRL A-21654</strain>
    </source>
</reference>
<name>A0A8H7BZ49_9FUNG</name>
<feature type="domain" description="FAS1" evidence="3">
    <location>
        <begin position="431"/>
        <end position="563"/>
    </location>
</feature>
<proteinExistence type="predicted"/>
<feature type="chain" id="PRO_5034156784" description="FAS1 domain-containing protein" evidence="2">
    <location>
        <begin position="19"/>
        <end position="756"/>
    </location>
</feature>
<evidence type="ECO:0000313" key="4">
    <source>
        <dbReference type="EMBL" id="KAF7731721.1"/>
    </source>
</evidence>
<sequence>MFVPSLLILSILGFNVLAYKTIIDVLSEDPRFETLIGHLQRTRLVPRINRLPAGTFFAPVNEAFDALDENVDEATLLYHILPSGKRSVDFQHGEILQSLYVRPGFLPNNEGQRLKFSRIGVLGRTLIVNEAQVVTKDISVNRNTYIHAIDRVLNPPETIGKWTDKIPALLTRGHRSTLNERSQTILQFVANSAFARAAGSSSTIYGFRSEEDLGRILNYTTLGVPLYIADIPEGKTAYDTLTGEPIIIESSQDAITVNNVPVIETDWLASNGVIHILDDGLIPDSLTFDTRKYLYGINATKMVSLIDTYDLGHYLDSHMDRFYSFLVPPNDVLNEDTIPNIIKKDWLRYHILNASWYPEYLEDGMLLPSELRPEELAGQSQRIPVYTKSREREISDMKDDQSIRFGRSRVFNSLAQSRNMIYQISEPLTLPVDILTSLVLDLELSTFVATLYVSGVIDEMRSARGITVFAPTNDAFQQLGLVAKYLVHPLGKNDLQSVLRYHAAEALLYGKEMETAQLVINTLANVSTNITGTGGRIRMGDATVRSTNRIVSNGVVHKLDQVLLPSNVQITHSQLLTAIEAHAMQRLLKQANISELAKGNILLVPTDGAFDRIDFDALLNDKENLQRIAKLHILKAPSYNGYEFPTLSSEDLVIIRDAGYGLWTVQLKGLNTFHARVLGRANLTKGYLMEIDTVLMPVPRGFLGLPLETIREFVRTMSPLVLCLVGFGGWTMYRFYRRRRAGYETIQDTDGLEANQ</sequence>
<dbReference type="PANTHER" id="PTHR10900">
    <property type="entry name" value="PERIOSTIN-RELATED"/>
    <property type="match status" value="1"/>
</dbReference>
<protein>
    <recommendedName>
        <fullName evidence="3">FAS1 domain-containing protein</fullName>
    </recommendedName>
</protein>
<keyword evidence="1" id="KW-0812">Transmembrane</keyword>
<organism evidence="4 5">
    <name type="scientific">Apophysomyces ossiformis</name>
    <dbReference type="NCBI Taxonomy" id="679940"/>
    <lineage>
        <taxon>Eukaryota</taxon>
        <taxon>Fungi</taxon>
        <taxon>Fungi incertae sedis</taxon>
        <taxon>Mucoromycota</taxon>
        <taxon>Mucoromycotina</taxon>
        <taxon>Mucoromycetes</taxon>
        <taxon>Mucorales</taxon>
        <taxon>Mucorineae</taxon>
        <taxon>Mucoraceae</taxon>
        <taxon>Apophysomyces</taxon>
    </lineage>
</organism>
<evidence type="ECO:0000256" key="1">
    <source>
        <dbReference type="SAM" id="Phobius"/>
    </source>
</evidence>
<dbReference type="SMART" id="SM00554">
    <property type="entry name" value="FAS1"/>
    <property type="match status" value="4"/>
</dbReference>
<gene>
    <name evidence="4" type="ORF">EC973_008893</name>
</gene>
<comment type="caution">
    <text evidence="4">The sequence shown here is derived from an EMBL/GenBank/DDBJ whole genome shotgun (WGS) entry which is preliminary data.</text>
</comment>
<evidence type="ECO:0000256" key="2">
    <source>
        <dbReference type="SAM" id="SignalP"/>
    </source>
</evidence>
<feature type="signal peptide" evidence="2">
    <location>
        <begin position="1"/>
        <end position="18"/>
    </location>
</feature>
<feature type="domain" description="FAS1" evidence="3">
    <location>
        <begin position="19"/>
        <end position="153"/>
    </location>
</feature>
<evidence type="ECO:0000259" key="3">
    <source>
        <dbReference type="PROSITE" id="PS50213"/>
    </source>
</evidence>
<dbReference type="SUPFAM" id="SSF82153">
    <property type="entry name" value="FAS1 domain"/>
    <property type="match status" value="5"/>
</dbReference>
<dbReference type="Pfam" id="PF02469">
    <property type="entry name" value="Fasciclin"/>
    <property type="match status" value="4"/>
</dbReference>
<keyword evidence="5" id="KW-1185">Reference proteome</keyword>
<evidence type="ECO:0000313" key="5">
    <source>
        <dbReference type="Proteomes" id="UP000605846"/>
    </source>
</evidence>
<dbReference type="Gene3D" id="2.30.180.10">
    <property type="entry name" value="FAS1 domain"/>
    <property type="match status" value="4"/>
</dbReference>
<feature type="transmembrane region" description="Helical" evidence="1">
    <location>
        <begin position="717"/>
        <end position="736"/>
    </location>
</feature>
<dbReference type="OrthoDB" id="14252at2759"/>